<keyword evidence="3" id="KW-0479">Metal-binding</keyword>
<dbReference type="GO" id="GO:0009570">
    <property type="term" value="C:chloroplast stroma"/>
    <property type="evidence" value="ECO:0007669"/>
    <property type="project" value="TreeGrafter"/>
</dbReference>
<comment type="cofactor">
    <cofactor evidence="1">
        <name>Fe(2+)</name>
        <dbReference type="ChEBI" id="CHEBI:29033"/>
    </cofactor>
</comment>
<evidence type="ECO:0000256" key="2">
    <source>
        <dbReference type="ARBA" id="ARBA00006787"/>
    </source>
</evidence>
<dbReference type="GO" id="GO:0046872">
    <property type="term" value="F:metal ion binding"/>
    <property type="evidence" value="ECO:0007669"/>
    <property type="project" value="UniProtKB-KW"/>
</dbReference>
<sequence>MLAFHRQLFFCPAAPPRLPSTPSFSLRRRIIAIPTAFTTSSPKHSASEHPEPDSASAAFQDYQLFFASQRAECPVPLPLRLVEGALPADFPRGTYYLVGPGMITDDHGSTVNLFDGHGYLRAFRFLGAGADGDVLYSARYVETEAVTEEREDGGRKWRFVRPGFFSLLKARRWPVPSIMKPKNVANTCVLRWGGRLFCLWEGGHPYELDPESLSTIGPVDFFSAAEEGGYGLKTPEGFSQILFRS</sequence>
<accession>A0A835USS4</accession>
<evidence type="ECO:0008006" key="8">
    <source>
        <dbReference type="Google" id="ProtNLM"/>
    </source>
</evidence>
<comment type="similarity">
    <text evidence="2">Belongs to the carotenoid oxygenase family.</text>
</comment>
<protein>
    <recommendedName>
        <fullName evidence="8">Carotenoid cleavage dioxygenase 7</fullName>
    </recommendedName>
</protein>
<dbReference type="GO" id="GO:0045549">
    <property type="term" value="F:9-cis-epoxycarotenoid dioxygenase activity"/>
    <property type="evidence" value="ECO:0007669"/>
    <property type="project" value="TreeGrafter"/>
</dbReference>
<evidence type="ECO:0000313" key="6">
    <source>
        <dbReference type="EMBL" id="KAG0474369.1"/>
    </source>
</evidence>
<dbReference type="GO" id="GO:0016121">
    <property type="term" value="P:carotene catabolic process"/>
    <property type="evidence" value="ECO:0007669"/>
    <property type="project" value="TreeGrafter"/>
</dbReference>
<dbReference type="OrthoDB" id="1069523at2759"/>
<proteinExistence type="inferred from homology"/>
<dbReference type="Pfam" id="PF03055">
    <property type="entry name" value="RPE65"/>
    <property type="match status" value="1"/>
</dbReference>
<dbReference type="Proteomes" id="UP000639772">
    <property type="component" value="Chromosome 7"/>
</dbReference>
<evidence type="ECO:0000256" key="4">
    <source>
        <dbReference type="ARBA" id="ARBA00022964"/>
    </source>
</evidence>
<dbReference type="InterPro" id="IPR004294">
    <property type="entry name" value="Carotenoid_Oase"/>
</dbReference>
<evidence type="ECO:0000256" key="3">
    <source>
        <dbReference type="ARBA" id="ARBA00022723"/>
    </source>
</evidence>
<keyword evidence="4" id="KW-0223">Dioxygenase</keyword>
<keyword evidence="4" id="KW-0560">Oxidoreductase</keyword>
<gene>
    <name evidence="6" type="ORF">HPP92_014055</name>
</gene>
<organism evidence="6 7">
    <name type="scientific">Vanilla planifolia</name>
    <name type="common">Vanilla</name>
    <dbReference type="NCBI Taxonomy" id="51239"/>
    <lineage>
        <taxon>Eukaryota</taxon>
        <taxon>Viridiplantae</taxon>
        <taxon>Streptophyta</taxon>
        <taxon>Embryophyta</taxon>
        <taxon>Tracheophyta</taxon>
        <taxon>Spermatophyta</taxon>
        <taxon>Magnoliopsida</taxon>
        <taxon>Liliopsida</taxon>
        <taxon>Asparagales</taxon>
        <taxon>Orchidaceae</taxon>
        <taxon>Vanilloideae</taxon>
        <taxon>Vanilleae</taxon>
        <taxon>Vanilla</taxon>
    </lineage>
</organism>
<name>A0A835USS4_VANPL</name>
<reference evidence="6 7" key="1">
    <citation type="journal article" date="2020" name="Nat. Food">
        <title>A phased Vanilla planifolia genome enables genetic improvement of flavour and production.</title>
        <authorList>
            <person name="Hasing T."/>
            <person name="Tang H."/>
            <person name="Brym M."/>
            <person name="Khazi F."/>
            <person name="Huang T."/>
            <person name="Chambers A.H."/>
        </authorList>
    </citation>
    <scope>NUCLEOTIDE SEQUENCE [LARGE SCALE GENOMIC DNA]</scope>
    <source>
        <tissue evidence="6">Leaf</tissue>
    </source>
</reference>
<comment type="caution">
    <text evidence="6">The sequence shown here is derived from an EMBL/GenBank/DDBJ whole genome shotgun (WGS) entry which is preliminary data.</text>
</comment>
<dbReference type="EMBL" id="JADCNM010000007">
    <property type="protein sequence ID" value="KAG0474369.1"/>
    <property type="molecule type" value="Genomic_DNA"/>
</dbReference>
<dbReference type="PANTHER" id="PTHR10543">
    <property type="entry name" value="BETA-CAROTENE DIOXYGENASE"/>
    <property type="match status" value="1"/>
</dbReference>
<dbReference type="PANTHER" id="PTHR10543:SF37">
    <property type="entry name" value="CAROTENOID CLEAVAGE DIOXYGENASE 7, CHLOROPLASTIC"/>
    <property type="match status" value="1"/>
</dbReference>
<evidence type="ECO:0000313" key="7">
    <source>
        <dbReference type="Proteomes" id="UP000639772"/>
    </source>
</evidence>
<dbReference type="AlphaFoldDB" id="A0A835USS4"/>
<evidence type="ECO:0000256" key="5">
    <source>
        <dbReference type="ARBA" id="ARBA00023004"/>
    </source>
</evidence>
<evidence type="ECO:0000256" key="1">
    <source>
        <dbReference type="ARBA" id="ARBA00001954"/>
    </source>
</evidence>
<keyword evidence="5" id="KW-0408">Iron</keyword>